<dbReference type="PIRSF" id="PIRSF018266">
    <property type="entry name" value="FecR"/>
    <property type="match status" value="1"/>
</dbReference>
<evidence type="ECO:0000259" key="3">
    <source>
        <dbReference type="Pfam" id="PF16344"/>
    </source>
</evidence>
<dbReference type="InterPro" id="IPR032508">
    <property type="entry name" value="FecR_C"/>
</dbReference>
<proteinExistence type="predicted"/>
<dbReference type="EMBL" id="CP046401">
    <property type="protein sequence ID" value="QGY42220.1"/>
    <property type="molecule type" value="Genomic_DNA"/>
</dbReference>
<dbReference type="InterPro" id="IPR006860">
    <property type="entry name" value="FecR"/>
</dbReference>
<keyword evidence="1" id="KW-1133">Transmembrane helix</keyword>
<evidence type="ECO:0000313" key="5">
    <source>
        <dbReference type="Proteomes" id="UP000428260"/>
    </source>
</evidence>
<evidence type="ECO:0000313" key="4">
    <source>
        <dbReference type="EMBL" id="QGY42220.1"/>
    </source>
</evidence>
<dbReference type="Proteomes" id="UP000428260">
    <property type="component" value="Chromosome"/>
</dbReference>
<reference evidence="4 5" key="1">
    <citation type="submission" date="2019-11" db="EMBL/GenBank/DDBJ databases">
        <authorList>
            <person name="Zheng R.K."/>
            <person name="Sun C.M."/>
        </authorList>
    </citation>
    <scope>NUCLEOTIDE SEQUENCE [LARGE SCALE GENOMIC DNA]</scope>
    <source>
        <strain evidence="4 5">WC007</strain>
    </source>
</reference>
<organism evidence="4 5">
    <name type="scientific">Maribellus comscasis</name>
    <dbReference type="NCBI Taxonomy" id="2681766"/>
    <lineage>
        <taxon>Bacteria</taxon>
        <taxon>Pseudomonadati</taxon>
        <taxon>Bacteroidota</taxon>
        <taxon>Bacteroidia</taxon>
        <taxon>Marinilabiliales</taxon>
        <taxon>Prolixibacteraceae</taxon>
        <taxon>Maribellus</taxon>
    </lineage>
</organism>
<dbReference type="AlphaFoldDB" id="A0A6I6JMM4"/>
<keyword evidence="1" id="KW-0472">Membrane</keyword>
<protein>
    <submittedName>
        <fullName evidence="4">DUF4974 domain-containing protein</fullName>
    </submittedName>
</protein>
<dbReference type="PANTHER" id="PTHR30273">
    <property type="entry name" value="PERIPLASMIC SIGNAL SENSOR AND SIGMA FACTOR ACTIVATOR FECR-RELATED"/>
    <property type="match status" value="1"/>
</dbReference>
<feature type="domain" description="FecR protein" evidence="2">
    <location>
        <begin position="118"/>
        <end position="209"/>
    </location>
</feature>
<accession>A0A6I6JMM4</accession>
<keyword evidence="1" id="KW-0812">Transmembrane</keyword>
<sequence length="334" mass="38261">MKEQDKFWELSTGKIFKELNPEEEKILNQLLKEKENQKTFAEIEKIHRGLKKSLPLQSASQSRSWEKVSGHFKLRKVHLLKSALKYAAILIVAFLAGVLIKTNLTSQPTPLVYAELKVPLGQMSEITLYDGTHVWLNSGTTLKYPNSFGTESREVFLNGEAFFNVKPSDIPFKVKLKKSEIEVLGTSFNVVSYAEERSSQITLIEGAVRINSVTGKEITRIKPKEQITIPDELENIKIKKVNTDFYTSWTEGKIEFDEERLFDIAFRLERWYNVEINFTSAEAEDLRFSGTVLKNKPFDQIIKAIGILLPVKIKYQNKLGEKDIITISINDKPM</sequence>
<dbReference type="Pfam" id="PF04773">
    <property type="entry name" value="FecR"/>
    <property type="match status" value="1"/>
</dbReference>
<evidence type="ECO:0000259" key="2">
    <source>
        <dbReference type="Pfam" id="PF04773"/>
    </source>
</evidence>
<dbReference type="RefSeq" id="WP_158862174.1">
    <property type="nucleotide sequence ID" value="NZ_CP046401.1"/>
</dbReference>
<dbReference type="Pfam" id="PF16344">
    <property type="entry name" value="FecR_C"/>
    <property type="match status" value="1"/>
</dbReference>
<dbReference type="GO" id="GO:0016989">
    <property type="term" value="F:sigma factor antagonist activity"/>
    <property type="evidence" value="ECO:0007669"/>
    <property type="project" value="TreeGrafter"/>
</dbReference>
<name>A0A6I6JMM4_9BACT</name>
<keyword evidence="5" id="KW-1185">Reference proteome</keyword>
<dbReference type="InterPro" id="IPR012373">
    <property type="entry name" value="Ferrdict_sens_TM"/>
</dbReference>
<dbReference type="Gene3D" id="2.60.120.1440">
    <property type="match status" value="1"/>
</dbReference>
<feature type="transmembrane region" description="Helical" evidence="1">
    <location>
        <begin position="83"/>
        <end position="100"/>
    </location>
</feature>
<dbReference type="Gene3D" id="3.55.50.30">
    <property type="match status" value="1"/>
</dbReference>
<dbReference type="KEGG" id="mcos:GM418_00675"/>
<evidence type="ECO:0000256" key="1">
    <source>
        <dbReference type="SAM" id="Phobius"/>
    </source>
</evidence>
<gene>
    <name evidence="4" type="ORF">GM418_00675</name>
</gene>
<dbReference type="PANTHER" id="PTHR30273:SF2">
    <property type="entry name" value="PROTEIN FECR"/>
    <property type="match status" value="1"/>
</dbReference>
<feature type="domain" description="Protein FecR C-terminal" evidence="3">
    <location>
        <begin position="254"/>
        <end position="317"/>
    </location>
</feature>